<name>A0A0L6CJL9_9MICO</name>
<evidence type="ECO:0000256" key="5">
    <source>
        <dbReference type="SAM" id="Phobius"/>
    </source>
</evidence>
<dbReference type="RefSeq" id="WP_050670208.1">
    <property type="nucleotide sequence ID" value="NZ_LAIR01000002.1"/>
</dbReference>
<dbReference type="InterPro" id="IPR003339">
    <property type="entry name" value="ABC/ECF_trnsptr_transmembrane"/>
</dbReference>
<evidence type="ECO:0008006" key="8">
    <source>
        <dbReference type="Google" id="ProtNLM"/>
    </source>
</evidence>
<feature type="transmembrane region" description="Helical" evidence="5">
    <location>
        <begin position="88"/>
        <end position="106"/>
    </location>
</feature>
<keyword evidence="4 5" id="KW-0472">Membrane</keyword>
<reference evidence="7" key="1">
    <citation type="submission" date="2015-03" db="EMBL/GenBank/DDBJ databases">
        <title>Luteipulveratus halotolerans sp. nov., a novel actinobacterium (Dermacoccaceae) from Sarawak, Malaysia.</title>
        <authorList>
            <person name="Juboi H."/>
            <person name="Basik A."/>
            <person name="Shamsul S.S."/>
            <person name="Arnold P."/>
            <person name="Schmitt E.K."/>
            <person name="Sanglier J.-J."/>
            <person name="Yeo T."/>
        </authorList>
    </citation>
    <scope>NUCLEOTIDE SEQUENCE [LARGE SCALE GENOMIC DNA]</scope>
    <source>
        <strain evidence="7">C296001</strain>
    </source>
</reference>
<comment type="subcellular location">
    <subcellularLocation>
        <location evidence="1">Membrane</location>
        <topology evidence="1">Multi-pass membrane protein</topology>
    </subcellularLocation>
</comment>
<dbReference type="OrthoDB" id="509049at2"/>
<proteinExistence type="predicted"/>
<organism evidence="6 7">
    <name type="scientific">Luteipulveratus halotolerans</name>
    <dbReference type="NCBI Taxonomy" id="1631356"/>
    <lineage>
        <taxon>Bacteria</taxon>
        <taxon>Bacillati</taxon>
        <taxon>Actinomycetota</taxon>
        <taxon>Actinomycetes</taxon>
        <taxon>Micrococcales</taxon>
        <taxon>Dermacoccaceae</taxon>
        <taxon>Luteipulveratus</taxon>
    </lineage>
</organism>
<dbReference type="AlphaFoldDB" id="A0A0L6CJL9"/>
<evidence type="ECO:0000256" key="3">
    <source>
        <dbReference type="ARBA" id="ARBA00022989"/>
    </source>
</evidence>
<feature type="transmembrane region" description="Helical" evidence="5">
    <location>
        <begin position="21"/>
        <end position="52"/>
    </location>
</feature>
<dbReference type="Pfam" id="PF02361">
    <property type="entry name" value="CbiQ"/>
    <property type="match status" value="1"/>
</dbReference>
<evidence type="ECO:0000256" key="1">
    <source>
        <dbReference type="ARBA" id="ARBA00004141"/>
    </source>
</evidence>
<evidence type="ECO:0000256" key="2">
    <source>
        <dbReference type="ARBA" id="ARBA00022692"/>
    </source>
</evidence>
<dbReference type="GO" id="GO:0005886">
    <property type="term" value="C:plasma membrane"/>
    <property type="evidence" value="ECO:0007669"/>
    <property type="project" value="UniProtKB-ARBA"/>
</dbReference>
<dbReference type="PATRIC" id="fig|1631356.3.peg.2492"/>
<dbReference type="EMBL" id="LAIR01000002">
    <property type="protein sequence ID" value="KNX37815.1"/>
    <property type="molecule type" value="Genomic_DNA"/>
</dbReference>
<dbReference type="STRING" id="1631356.VV01_12705"/>
<keyword evidence="7" id="KW-1185">Reference proteome</keyword>
<feature type="transmembrane region" description="Helical" evidence="5">
    <location>
        <begin position="64"/>
        <end position="82"/>
    </location>
</feature>
<dbReference type="Proteomes" id="UP000037397">
    <property type="component" value="Unassembled WGS sequence"/>
</dbReference>
<accession>A0A0L6CJL9</accession>
<sequence>MTGYYVEGDSWLHRLAPSTKLAATLVLITLMGVVSRWWLIVPIAVVVVPLYVSAGLSLRLLWRGMRTILVFALVLVAFQTWLQGPVRALEVAGQLVVAVVIANLVMMTTRVTAMVRTISAVAIPLRRFGIQRDRVELLLALTIGCVPRVAAAMSGAREAAVGRGVRPRLAVVVPAVVVTMVREADEVGDAMAARGL</sequence>
<evidence type="ECO:0000313" key="7">
    <source>
        <dbReference type="Proteomes" id="UP000037397"/>
    </source>
</evidence>
<comment type="caution">
    <text evidence="6">The sequence shown here is derived from an EMBL/GenBank/DDBJ whole genome shotgun (WGS) entry which is preliminary data.</text>
</comment>
<protein>
    <recommendedName>
        <fullName evidence="8">Cobalt transporter</fullName>
    </recommendedName>
</protein>
<keyword evidence="2 5" id="KW-0812">Transmembrane</keyword>
<evidence type="ECO:0000313" key="6">
    <source>
        <dbReference type="EMBL" id="KNX37815.1"/>
    </source>
</evidence>
<keyword evidence="3 5" id="KW-1133">Transmembrane helix</keyword>
<evidence type="ECO:0000256" key="4">
    <source>
        <dbReference type="ARBA" id="ARBA00023136"/>
    </source>
</evidence>
<gene>
    <name evidence="6" type="ORF">VV01_12705</name>
</gene>